<evidence type="ECO:0000256" key="1">
    <source>
        <dbReference type="SAM" id="Phobius"/>
    </source>
</evidence>
<keyword evidence="1" id="KW-0472">Membrane</keyword>
<keyword evidence="1" id="KW-1133">Transmembrane helix</keyword>
<comment type="caution">
    <text evidence="2">The sequence shown here is derived from an EMBL/GenBank/DDBJ whole genome shotgun (WGS) entry which is preliminary data.</text>
</comment>
<keyword evidence="1" id="KW-0812">Transmembrane</keyword>
<dbReference type="RefSeq" id="WP_267565053.1">
    <property type="nucleotide sequence ID" value="NZ_JAPNTZ010000007.1"/>
</dbReference>
<accession>A0ABT4B4H3</accession>
<evidence type="ECO:0000313" key="2">
    <source>
        <dbReference type="EMBL" id="MCY1140785.1"/>
    </source>
</evidence>
<organism evidence="2 3">
    <name type="scientific">Paractinoplanes pyxinae</name>
    <dbReference type="NCBI Taxonomy" id="2997416"/>
    <lineage>
        <taxon>Bacteria</taxon>
        <taxon>Bacillati</taxon>
        <taxon>Actinomycetota</taxon>
        <taxon>Actinomycetes</taxon>
        <taxon>Micromonosporales</taxon>
        <taxon>Micromonosporaceae</taxon>
        <taxon>Paractinoplanes</taxon>
    </lineage>
</organism>
<proteinExistence type="predicted"/>
<protein>
    <submittedName>
        <fullName evidence="2">Uncharacterized protein</fullName>
    </submittedName>
</protein>
<keyword evidence="3" id="KW-1185">Reference proteome</keyword>
<name>A0ABT4B4H3_9ACTN</name>
<sequence>MALWMLVALADLAILAAAAGALVTISVVAALAVLAGGVVVARQLGAKRPAPVPARSVTRRRA</sequence>
<evidence type="ECO:0000313" key="3">
    <source>
        <dbReference type="Proteomes" id="UP001151002"/>
    </source>
</evidence>
<dbReference type="EMBL" id="JAPNTZ010000007">
    <property type="protein sequence ID" value="MCY1140785.1"/>
    <property type="molecule type" value="Genomic_DNA"/>
</dbReference>
<dbReference type="Proteomes" id="UP001151002">
    <property type="component" value="Unassembled WGS sequence"/>
</dbReference>
<gene>
    <name evidence="2" type="ORF">OWR29_22535</name>
</gene>
<feature type="transmembrane region" description="Helical" evidence="1">
    <location>
        <begin position="12"/>
        <end position="41"/>
    </location>
</feature>
<reference evidence="2" key="1">
    <citation type="submission" date="2022-11" db="EMBL/GenBank/DDBJ databases">
        <authorList>
            <person name="Somphong A."/>
            <person name="Phongsopitanun W."/>
        </authorList>
    </citation>
    <scope>NUCLEOTIDE SEQUENCE</scope>
    <source>
        <strain evidence="2">Pm04-4</strain>
    </source>
</reference>